<evidence type="ECO:0000313" key="5">
    <source>
        <dbReference type="Proteomes" id="UP001142810"/>
    </source>
</evidence>
<comment type="caution">
    <text evidence="4">The sequence shown here is derived from an EMBL/GenBank/DDBJ whole genome shotgun (WGS) entry which is preliminary data.</text>
</comment>
<protein>
    <submittedName>
        <fullName evidence="4">Sigma D regulator</fullName>
    </submittedName>
</protein>
<evidence type="ECO:0000256" key="1">
    <source>
        <dbReference type="ARBA" id="ARBA00023015"/>
    </source>
</evidence>
<reference evidence="4" key="1">
    <citation type="submission" date="2022-11" db="EMBL/GenBank/DDBJ databases">
        <title>Alteromonas sp. nov., isolated from sea water of the Qingdao.</title>
        <authorList>
            <person name="Wang Q."/>
        </authorList>
    </citation>
    <scope>NUCLEOTIDE SEQUENCE</scope>
    <source>
        <strain evidence="4">ASW11-7</strain>
    </source>
</reference>
<dbReference type="Pfam" id="PF04353">
    <property type="entry name" value="Rsd_AlgQ"/>
    <property type="match status" value="1"/>
</dbReference>
<dbReference type="PIRSF" id="PIRSF016548">
    <property type="entry name" value="Rsd_AlgQ"/>
    <property type="match status" value="1"/>
</dbReference>
<comment type="similarity">
    <text evidence="3">Belongs to the Rsd/AlgQ family.</text>
</comment>
<accession>A0ABT3P8R2</accession>
<dbReference type="EMBL" id="JAPFRD010000011">
    <property type="protein sequence ID" value="MCW8109167.1"/>
    <property type="molecule type" value="Genomic_DNA"/>
</dbReference>
<gene>
    <name evidence="4" type="primary">rsd</name>
    <name evidence="4" type="ORF">OPS25_11725</name>
</gene>
<keyword evidence="1 3" id="KW-0805">Transcription regulation</keyword>
<name>A0ABT3P8R2_9ALTE</name>
<evidence type="ECO:0000256" key="2">
    <source>
        <dbReference type="ARBA" id="ARBA00023163"/>
    </source>
</evidence>
<keyword evidence="2 3" id="KW-0804">Transcription</keyword>
<keyword evidence="5" id="KW-1185">Reference proteome</keyword>
<dbReference type="Proteomes" id="UP001142810">
    <property type="component" value="Unassembled WGS sequence"/>
</dbReference>
<dbReference type="Gene3D" id="1.20.120.1370">
    <property type="entry name" value="Regulator of RNA polymerase sigma(70) subunit, domain 4"/>
    <property type="match status" value="1"/>
</dbReference>
<evidence type="ECO:0000256" key="3">
    <source>
        <dbReference type="RuleBase" id="RU004409"/>
    </source>
</evidence>
<dbReference type="RefSeq" id="WP_265617914.1">
    <property type="nucleotide sequence ID" value="NZ_JAPFRD010000011.1"/>
</dbReference>
<dbReference type="NCBIfam" id="NF008723">
    <property type="entry name" value="PRK11718.1"/>
    <property type="match status" value="1"/>
</dbReference>
<dbReference type="InterPro" id="IPR007448">
    <property type="entry name" value="Sigma70_reg_Rsd_AlgQ"/>
</dbReference>
<evidence type="ECO:0000313" key="4">
    <source>
        <dbReference type="EMBL" id="MCW8109167.1"/>
    </source>
</evidence>
<proteinExistence type="inferred from homology"/>
<organism evidence="4 5">
    <name type="scientific">Alteromonas aquimaris</name>
    <dbReference type="NCBI Taxonomy" id="2998417"/>
    <lineage>
        <taxon>Bacteria</taxon>
        <taxon>Pseudomonadati</taxon>
        <taxon>Pseudomonadota</taxon>
        <taxon>Gammaproteobacteria</taxon>
        <taxon>Alteromonadales</taxon>
        <taxon>Alteromonadaceae</taxon>
        <taxon>Alteromonas/Salinimonas group</taxon>
        <taxon>Alteromonas</taxon>
    </lineage>
</organism>
<sequence length="157" mass="17758">MLTKLEEAKSSWGGRSETIDKWLLERQSLLIKYCELAGIKPADGATLPTANDVNEFCSVLMDYISAGHFEVYEMLVNDDEAGIRLKRAVYPEIAQTTDSALRFNDHYAEALSFEQAKNFDRELADLGNVLEARFALEDKLIQHMHRKTQNNNTVTSA</sequence>
<dbReference type="InterPro" id="IPR038309">
    <property type="entry name" value="Rsd/AlgQ_sf"/>
</dbReference>